<feature type="domain" description="Alanine dehydrogenase/pyridine nucleotide transhydrogenase NAD(H)-binding" evidence="1">
    <location>
        <begin position="146"/>
        <end position="287"/>
    </location>
</feature>
<dbReference type="InterPro" id="IPR014215">
    <property type="entry name" value="Dipicolinic_acid_synth_A"/>
</dbReference>
<dbReference type="Pfam" id="PF01262">
    <property type="entry name" value="AlaDh_PNT_C"/>
    <property type="match status" value="1"/>
</dbReference>
<dbReference type="SUPFAM" id="SSF51735">
    <property type="entry name" value="NAD(P)-binding Rossmann-fold domains"/>
    <property type="match status" value="1"/>
</dbReference>
<dbReference type="AlphaFoldDB" id="A0A1H9L8H1"/>
<dbReference type="STRING" id="531814.SAMN04487944_101151"/>
<protein>
    <submittedName>
        <fullName evidence="3">Dipicolinate synthase subunit A</fullName>
    </submittedName>
</protein>
<dbReference type="InterPro" id="IPR036291">
    <property type="entry name" value="NAD(P)-bd_dom_sf"/>
</dbReference>
<dbReference type="NCBIfam" id="NF006162">
    <property type="entry name" value="PRK08306.1"/>
    <property type="match status" value="1"/>
</dbReference>
<dbReference type="Proteomes" id="UP000199687">
    <property type="component" value="Unassembled WGS sequence"/>
</dbReference>
<feature type="domain" description="Dipicolinate synthase subunit A N-terminal" evidence="2">
    <location>
        <begin position="6"/>
        <end position="124"/>
    </location>
</feature>
<sequence>MHKRMKIAILGGDARYLRLIHALQRIDWLDVVLVGFDQVEQSYTGVKQSSLEELTPGELDAIILPIPGIQDNGKIETVFSNKEWKITEEWFKELPDHCIIFTGITSKTLDYWVKKYHYKLEELMERDDTAIYNSIPTAEGAIMLAIQHTDITIHHANIFIYGFGRVGQTAANKFAGLGANITIVSKSEVELSRAFEQGYRGILIKDSTKYIDQCEILINTIPALVITRPVLNNMENNKLIIDLASKPGGIDFEFAKERGIQTIHALGLPGLVAPKTAGEILANIIVNRLQEN</sequence>
<keyword evidence="4" id="KW-1185">Reference proteome</keyword>
<name>A0A1H9L8H1_9BACI</name>
<reference evidence="3 4" key="1">
    <citation type="submission" date="2016-10" db="EMBL/GenBank/DDBJ databases">
        <authorList>
            <person name="de Groot N.N."/>
        </authorList>
    </citation>
    <scope>NUCLEOTIDE SEQUENCE [LARGE SCALE GENOMIC DNA]</scope>
    <source>
        <strain evidence="3 4">CGMCC 1.7727</strain>
    </source>
</reference>
<evidence type="ECO:0000259" key="1">
    <source>
        <dbReference type="Pfam" id="PF01262"/>
    </source>
</evidence>
<dbReference type="RefSeq" id="WP_089737998.1">
    <property type="nucleotide sequence ID" value="NZ_FOGL01000001.1"/>
</dbReference>
<dbReference type="OrthoDB" id="8840764at2"/>
<dbReference type="NCBIfam" id="TIGR02853">
    <property type="entry name" value="spore_dpaA"/>
    <property type="match status" value="1"/>
</dbReference>
<dbReference type="EMBL" id="FOGL01000001">
    <property type="protein sequence ID" value="SER07772.1"/>
    <property type="molecule type" value="Genomic_DNA"/>
</dbReference>
<evidence type="ECO:0000313" key="4">
    <source>
        <dbReference type="Proteomes" id="UP000199687"/>
    </source>
</evidence>
<dbReference type="Pfam" id="PF16924">
    <property type="entry name" value="DpaA_N"/>
    <property type="match status" value="1"/>
</dbReference>
<organism evidence="3 4">
    <name type="scientific">Gracilibacillus ureilyticus</name>
    <dbReference type="NCBI Taxonomy" id="531814"/>
    <lineage>
        <taxon>Bacteria</taxon>
        <taxon>Bacillati</taxon>
        <taxon>Bacillota</taxon>
        <taxon>Bacilli</taxon>
        <taxon>Bacillales</taxon>
        <taxon>Bacillaceae</taxon>
        <taxon>Gracilibacillus</taxon>
    </lineage>
</organism>
<evidence type="ECO:0000313" key="3">
    <source>
        <dbReference type="EMBL" id="SER07772.1"/>
    </source>
</evidence>
<dbReference type="Gene3D" id="3.40.50.720">
    <property type="entry name" value="NAD(P)-binding Rossmann-like Domain"/>
    <property type="match status" value="2"/>
</dbReference>
<dbReference type="InterPro" id="IPR031629">
    <property type="entry name" value="DpaA_N"/>
</dbReference>
<proteinExistence type="predicted"/>
<accession>A0A1H9L8H1</accession>
<dbReference type="InterPro" id="IPR007698">
    <property type="entry name" value="AlaDH/PNT_NAD(H)-bd"/>
</dbReference>
<gene>
    <name evidence="3" type="ORF">SAMN04487944_101151</name>
</gene>
<evidence type="ECO:0000259" key="2">
    <source>
        <dbReference type="Pfam" id="PF16924"/>
    </source>
</evidence>